<reference evidence="2" key="1">
    <citation type="submission" date="2021-12" db="EMBL/GenBank/DDBJ databases">
        <authorList>
            <person name="King R."/>
        </authorList>
    </citation>
    <scope>NUCLEOTIDE SEQUENCE</scope>
</reference>
<dbReference type="InterPro" id="IPR029058">
    <property type="entry name" value="AB_hydrolase_fold"/>
</dbReference>
<feature type="signal peptide" evidence="1">
    <location>
        <begin position="1"/>
        <end position="20"/>
    </location>
</feature>
<name>A0A9P0BK37_BRAAE</name>
<dbReference type="AlphaFoldDB" id="A0A9P0BK37"/>
<accession>A0A9P0BK37</accession>
<dbReference type="Proteomes" id="UP001154078">
    <property type="component" value="Chromosome 9"/>
</dbReference>
<evidence type="ECO:0000256" key="1">
    <source>
        <dbReference type="SAM" id="SignalP"/>
    </source>
</evidence>
<dbReference type="Gene3D" id="3.40.50.1820">
    <property type="entry name" value="alpha/beta hydrolase"/>
    <property type="match status" value="1"/>
</dbReference>
<gene>
    <name evidence="2" type="ORF">MELIAE_LOCUS12403</name>
</gene>
<dbReference type="SUPFAM" id="SSF53474">
    <property type="entry name" value="alpha/beta-Hydrolases"/>
    <property type="match status" value="1"/>
</dbReference>
<evidence type="ECO:0000313" key="2">
    <source>
        <dbReference type="EMBL" id="CAH0563634.1"/>
    </source>
</evidence>
<keyword evidence="1" id="KW-0732">Signal</keyword>
<evidence type="ECO:0008006" key="4">
    <source>
        <dbReference type="Google" id="ProtNLM"/>
    </source>
</evidence>
<organism evidence="2 3">
    <name type="scientific">Brassicogethes aeneus</name>
    <name type="common">Rape pollen beetle</name>
    <name type="synonym">Meligethes aeneus</name>
    <dbReference type="NCBI Taxonomy" id="1431903"/>
    <lineage>
        <taxon>Eukaryota</taxon>
        <taxon>Metazoa</taxon>
        <taxon>Ecdysozoa</taxon>
        <taxon>Arthropoda</taxon>
        <taxon>Hexapoda</taxon>
        <taxon>Insecta</taxon>
        <taxon>Pterygota</taxon>
        <taxon>Neoptera</taxon>
        <taxon>Endopterygota</taxon>
        <taxon>Coleoptera</taxon>
        <taxon>Polyphaga</taxon>
        <taxon>Cucujiformia</taxon>
        <taxon>Nitidulidae</taxon>
        <taxon>Meligethinae</taxon>
        <taxon>Brassicogethes</taxon>
    </lineage>
</organism>
<proteinExistence type="predicted"/>
<dbReference type="EMBL" id="OV121140">
    <property type="protein sequence ID" value="CAH0563634.1"/>
    <property type="molecule type" value="Genomic_DNA"/>
</dbReference>
<sequence>MKLLNHIFGLVLNLFSLPLSDNTYVENMLGKTMMPLNAIDLLQRAGMGSCRPLLFHFGENALKIGFLPKGFCSSCCPLKMDRDVRFVFYSKQNRSGVPIEPYNEAGAAERAGVDPNVTTVIFIHGFTEPSPGESGKNYYGCREEPYNIVLIDWSDLGAFPWLQNCCGKYQTGCKHLYRNS</sequence>
<keyword evidence="3" id="KW-1185">Reference proteome</keyword>
<dbReference type="OrthoDB" id="199913at2759"/>
<evidence type="ECO:0000313" key="3">
    <source>
        <dbReference type="Proteomes" id="UP001154078"/>
    </source>
</evidence>
<feature type="chain" id="PRO_5040319530" description="Lipase domain-containing protein" evidence="1">
    <location>
        <begin position="21"/>
        <end position="180"/>
    </location>
</feature>
<protein>
    <recommendedName>
        <fullName evidence="4">Lipase domain-containing protein</fullName>
    </recommendedName>
</protein>